<feature type="non-terminal residue" evidence="1">
    <location>
        <position position="105"/>
    </location>
</feature>
<evidence type="ECO:0000313" key="2">
    <source>
        <dbReference type="Proteomes" id="UP000553632"/>
    </source>
</evidence>
<keyword evidence="2" id="KW-1185">Reference proteome</keyword>
<comment type="caution">
    <text evidence="1">The sequence shown here is derived from an EMBL/GenBank/DDBJ whole genome shotgun (WGS) entry which is preliminary data.</text>
</comment>
<dbReference type="Proteomes" id="UP000553632">
    <property type="component" value="Unassembled WGS sequence"/>
</dbReference>
<organism evidence="1 2">
    <name type="scientific">Perkinsus olseni</name>
    <name type="common">Perkinsus atlanticus</name>
    <dbReference type="NCBI Taxonomy" id="32597"/>
    <lineage>
        <taxon>Eukaryota</taxon>
        <taxon>Sar</taxon>
        <taxon>Alveolata</taxon>
        <taxon>Perkinsozoa</taxon>
        <taxon>Perkinsea</taxon>
        <taxon>Perkinsida</taxon>
        <taxon>Perkinsidae</taxon>
        <taxon>Perkinsus</taxon>
    </lineage>
</organism>
<dbReference type="AlphaFoldDB" id="A0A7J6QQV4"/>
<evidence type="ECO:0000313" key="1">
    <source>
        <dbReference type="EMBL" id="KAF4710582.1"/>
    </source>
</evidence>
<name>A0A7J6QQV4_PEROL</name>
<gene>
    <name evidence="1" type="ORF">FOZ63_012974</name>
</gene>
<dbReference type="EMBL" id="JABANO010031233">
    <property type="protein sequence ID" value="KAF4710582.1"/>
    <property type="molecule type" value="Genomic_DNA"/>
</dbReference>
<sequence length="105" mass="11645">MPLRPYRSAVDADFGKSDLLASSSLSIARSPKRAKLSIPNGGEVFDKLSGTPFALSNKYVDRPHIYPSSTPNADDDTASRERHVFEEAYIRELQKFYTFGSATSQ</sequence>
<proteinExistence type="predicted"/>
<protein>
    <submittedName>
        <fullName evidence="1">Uncharacterized protein</fullName>
    </submittedName>
</protein>
<accession>A0A7J6QQV4</accession>
<reference evidence="1 2" key="1">
    <citation type="submission" date="2020-04" db="EMBL/GenBank/DDBJ databases">
        <title>Perkinsus olseni comparative genomics.</title>
        <authorList>
            <person name="Bogema D.R."/>
        </authorList>
    </citation>
    <scope>NUCLEOTIDE SEQUENCE [LARGE SCALE GENOMIC DNA]</scope>
    <source>
        <strain evidence="1 2">ATCC PRA-207</strain>
    </source>
</reference>